<comment type="caution">
    <text evidence="2">The sequence shown here is derived from an EMBL/GenBank/DDBJ whole genome shotgun (WGS) entry which is preliminary data.</text>
</comment>
<feature type="compositionally biased region" description="Gly residues" evidence="1">
    <location>
        <begin position="27"/>
        <end position="45"/>
    </location>
</feature>
<feature type="compositionally biased region" description="Low complexity" evidence="1">
    <location>
        <begin position="46"/>
        <end position="58"/>
    </location>
</feature>
<evidence type="ECO:0000313" key="2">
    <source>
        <dbReference type="EMBL" id="MBB5127119.1"/>
    </source>
</evidence>
<evidence type="ECO:0000256" key="1">
    <source>
        <dbReference type="SAM" id="MobiDB-lite"/>
    </source>
</evidence>
<feature type="compositionally biased region" description="Low complexity" evidence="1">
    <location>
        <begin position="79"/>
        <end position="90"/>
    </location>
</feature>
<organism evidence="2 3">
    <name type="scientific">Streptomyces griseoloalbus</name>
    <dbReference type="NCBI Taxonomy" id="67303"/>
    <lineage>
        <taxon>Bacteria</taxon>
        <taxon>Bacillati</taxon>
        <taxon>Actinomycetota</taxon>
        <taxon>Actinomycetes</taxon>
        <taxon>Kitasatosporales</taxon>
        <taxon>Streptomycetaceae</taxon>
        <taxon>Streptomyces</taxon>
    </lineage>
</organism>
<protein>
    <submittedName>
        <fullName evidence="2">Uncharacterized protein</fullName>
    </submittedName>
</protein>
<sequence length="179" mass="17680">MIPRGNTLKLTAVSALVVLSLTGFSTGRGGSGSGGGDGSGGGGCSSSGQNHDSSSSGGSHHDYDDDDYDDDYDYDDTGSGDAGADASSPDLGATVELVSCASQTAPYATVEVSNPNTASGSFTVTVTFVDASGTEVTAPAEDVFVPGGDTVTARVEIGDSQLVPRVADCDPDPYAPPAA</sequence>
<evidence type="ECO:0000313" key="3">
    <source>
        <dbReference type="Proteomes" id="UP000568022"/>
    </source>
</evidence>
<gene>
    <name evidence="2" type="ORF">FHS32_003861</name>
</gene>
<dbReference type="AlphaFoldDB" id="A0A7W8BPE4"/>
<accession>A0A7W8BPE4</accession>
<proteinExistence type="predicted"/>
<keyword evidence="3" id="KW-1185">Reference proteome</keyword>
<dbReference type="EMBL" id="JACHJE010000008">
    <property type="protein sequence ID" value="MBB5127119.1"/>
    <property type="molecule type" value="Genomic_DNA"/>
</dbReference>
<name>A0A7W8BPE4_9ACTN</name>
<reference evidence="2 3" key="1">
    <citation type="submission" date="2020-08" db="EMBL/GenBank/DDBJ databases">
        <title>Genomic Encyclopedia of Type Strains, Phase III (KMG-III): the genomes of soil and plant-associated and newly described type strains.</title>
        <authorList>
            <person name="Whitman W."/>
        </authorList>
    </citation>
    <scope>NUCLEOTIDE SEQUENCE [LARGE SCALE GENOMIC DNA]</scope>
    <source>
        <strain evidence="2 3">CECT 3226</strain>
    </source>
</reference>
<dbReference type="Proteomes" id="UP000568022">
    <property type="component" value="Unassembled WGS sequence"/>
</dbReference>
<feature type="region of interest" description="Disordered" evidence="1">
    <location>
        <begin position="27"/>
        <end position="90"/>
    </location>
</feature>
<feature type="compositionally biased region" description="Acidic residues" evidence="1">
    <location>
        <begin position="64"/>
        <end position="78"/>
    </location>
</feature>